<gene>
    <name evidence="2" type="ORF">B296_00013091</name>
</gene>
<organism evidence="2 3">
    <name type="scientific">Ensete ventricosum</name>
    <name type="common">Abyssinian banana</name>
    <name type="synonym">Musa ensete</name>
    <dbReference type="NCBI Taxonomy" id="4639"/>
    <lineage>
        <taxon>Eukaryota</taxon>
        <taxon>Viridiplantae</taxon>
        <taxon>Streptophyta</taxon>
        <taxon>Embryophyta</taxon>
        <taxon>Tracheophyta</taxon>
        <taxon>Spermatophyta</taxon>
        <taxon>Magnoliopsida</taxon>
        <taxon>Liliopsida</taxon>
        <taxon>Zingiberales</taxon>
        <taxon>Musaceae</taxon>
        <taxon>Ensete</taxon>
    </lineage>
</organism>
<dbReference type="AlphaFoldDB" id="A0A427B8T5"/>
<evidence type="ECO:0000313" key="2">
    <source>
        <dbReference type="EMBL" id="RRT84853.1"/>
    </source>
</evidence>
<evidence type="ECO:0000256" key="1">
    <source>
        <dbReference type="SAM" id="MobiDB-lite"/>
    </source>
</evidence>
<reference evidence="2 3" key="1">
    <citation type="journal article" date="2014" name="Agronomy (Basel)">
        <title>A Draft Genome Sequence for Ensete ventricosum, the Drought-Tolerant Tree Against Hunger.</title>
        <authorList>
            <person name="Harrison J."/>
            <person name="Moore K.A."/>
            <person name="Paszkiewicz K."/>
            <person name="Jones T."/>
            <person name="Grant M."/>
            <person name="Ambacheew D."/>
            <person name="Muzemil S."/>
            <person name="Studholme D.J."/>
        </authorList>
    </citation>
    <scope>NUCLEOTIDE SEQUENCE [LARGE SCALE GENOMIC DNA]</scope>
</reference>
<protein>
    <submittedName>
        <fullName evidence="2">Uncharacterized protein</fullName>
    </submittedName>
</protein>
<evidence type="ECO:0000313" key="3">
    <source>
        <dbReference type="Proteomes" id="UP000287651"/>
    </source>
</evidence>
<comment type="caution">
    <text evidence="2">The sequence shown here is derived from an EMBL/GenBank/DDBJ whole genome shotgun (WGS) entry which is preliminary data.</text>
</comment>
<feature type="region of interest" description="Disordered" evidence="1">
    <location>
        <begin position="1"/>
        <end position="28"/>
    </location>
</feature>
<feature type="compositionally biased region" description="Low complexity" evidence="1">
    <location>
        <begin position="11"/>
        <end position="28"/>
    </location>
</feature>
<dbReference type="Proteomes" id="UP000287651">
    <property type="component" value="Unassembled WGS sequence"/>
</dbReference>
<name>A0A427B8T5_ENSVE</name>
<dbReference type="EMBL" id="AMZH03000221">
    <property type="protein sequence ID" value="RRT84853.1"/>
    <property type="molecule type" value="Genomic_DNA"/>
</dbReference>
<sequence length="73" mass="8068">MGSGGDGLGRSQASQIRSQSQQSFSQGMSLSQLSQNSFEEPLVNDQVLSCISVVNVQDYYLDCRMSFYTTVFE</sequence>
<accession>A0A427B8T5</accession>
<proteinExistence type="predicted"/>